<dbReference type="Bgee" id="ENSNBRG00000015682">
    <property type="expression patterns" value="Expressed in liver and 8 other cell types or tissues"/>
</dbReference>
<name>A0A3Q4HIV6_NEOBR</name>
<evidence type="ECO:0000256" key="1">
    <source>
        <dbReference type="ARBA" id="ARBA00022737"/>
    </source>
</evidence>
<dbReference type="InterPro" id="IPR033891">
    <property type="entry name" value="TTC38"/>
</dbReference>
<proteinExistence type="predicted"/>
<keyword evidence="1" id="KW-0677">Repeat</keyword>
<reference evidence="3" key="1">
    <citation type="submission" date="2025-08" db="UniProtKB">
        <authorList>
            <consortium name="Ensembl"/>
        </authorList>
    </citation>
    <scope>IDENTIFICATION</scope>
</reference>
<dbReference type="AlphaFoldDB" id="A0A3Q4HIV6"/>
<organism evidence="3 4">
    <name type="scientific">Neolamprologus brichardi</name>
    <name type="common">Fairy cichlid</name>
    <name type="synonym">Lamprologus brichardi</name>
    <dbReference type="NCBI Taxonomy" id="32507"/>
    <lineage>
        <taxon>Eukaryota</taxon>
        <taxon>Metazoa</taxon>
        <taxon>Chordata</taxon>
        <taxon>Craniata</taxon>
        <taxon>Vertebrata</taxon>
        <taxon>Euteleostomi</taxon>
        <taxon>Actinopterygii</taxon>
        <taxon>Neopterygii</taxon>
        <taxon>Teleostei</taxon>
        <taxon>Neoteleostei</taxon>
        <taxon>Acanthomorphata</taxon>
        <taxon>Ovalentaria</taxon>
        <taxon>Cichlomorphae</taxon>
        <taxon>Cichliformes</taxon>
        <taxon>Cichlidae</taxon>
        <taxon>African cichlids</taxon>
        <taxon>Pseudocrenilabrinae</taxon>
        <taxon>Lamprologini</taxon>
        <taxon>Neolamprologus</taxon>
    </lineage>
</organism>
<keyword evidence="2" id="KW-0802">TPR repeat</keyword>
<evidence type="ECO:0000256" key="2">
    <source>
        <dbReference type="ARBA" id="ARBA00022803"/>
    </source>
</evidence>
<dbReference type="PANTHER" id="PTHR16263:SF4">
    <property type="entry name" value="TETRATRICOPEPTIDE REPEAT PROTEIN 38"/>
    <property type="match status" value="1"/>
</dbReference>
<evidence type="ECO:0000313" key="4">
    <source>
        <dbReference type="Proteomes" id="UP000261580"/>
    </source>
</evidence>
<dbReference type="GeneTree" id="ENSGT00390000002669"/>
<protein>
    <submittedName>
        <fullName evidence="3">Tetratricopeptide repeat domain 38</fullName>
    </submittedName>
</protein>
<reference evidence="3" key="2">
    <citation type="submission" date="2025-09" db="UniProtKB">
        <authorList>
            <consortium name="Ensembl"/>
        </authorList>
    </citation>
    <scope>IDENTIFICATION</scope>
</reference>
<sequence length="160" mass="18134">FHWSSFFKTTLFYSRAEGLTLSTSSNEACKMYDAILTQYVKWRNDDSLGGIEGCISAVQAADPHFVMGHVISTGLELVATTSSTRLDERLSSAVRRTVELANSQDITSRERLHVKKVSVNRNESQIHIHMSEPRNHPHSFQCQQPKRIIFRDTPKIGETI</sequence>
<accession>A0A3Q4HIV6</accession>
<evidence type="ECO:0000313" key="3">
    <source>
        <dbReference type="Ensembl" id="ENSNBRP00000020498.1"/>
    </source>
</evidence>
<dbReference type="Proteomes" id="UP000261580">
    <property type="component" value="Unassembled WGS sequence"/>
</dbReference>
<dbReference type="Ensembl" id="ENSNBRT00000021052.1">
    <property type="protein sequence ID" value="ENSNBRP00000020498.1"/>
    <property type="gene ID" value="ENSNBRG00000015682.1"/>
</dbReference>
<dbReference type="PANTHER" id="PTHR16263">
    <property type="entry name" value="TETRATRICOPEPTIDE REPEAT PROTEIN 38"/>
    <property type="match status" value="1"/>
</dbReference>
<keyword evidence="4" id="KW-1185">Reference proteome</keyword>